<reference evidence="2" key="1">
    <citation type="journal article" date="2020" name="New Phytol.">
        <title>Comparative genomics reveals dynamic genome evolution in host specialist ectomycorrhizal fungi.</title>
        <authorList>
            <person name="Lofgren L.A."/>
            <person name="Nguyen N.H."/>
            <person name="Vilgalys R."/>
            <person name="Ruytinx J."/>
            <person name="Liao H.L."/>
            <person name="Branco S."/>
            <person name="Kuo A."/>
            <person name="LaButti K."/>
            <person name="Lipzen A."/>
            <person name="Andreopoulos W."/>
            <person name="Pangilinan J."/>
            <person name="Riley R."/>
            <person name="Hundley H."/>
            <person name="Na H."/>
            <person name="Barry K."/>
            <person name="Grigoriev I.V."/>
            <person name="Stajich J.E."/>
            <person name="Kennedy P.G."/>
        </authorList>
    </citation>
    <scope>NUCLEOTIDE SEQUENCE</scope>
    <source>
        <strain evidence="2">DOB743</strain>
    </source>
</reference>
<feature type="non-terminal residue" evidence="2">
    <location>
        <position position="1"/>
    </location>
</feature>
<feature type="domain" description="DUF6532" evidence="1">
    <location>
        <begin position="7"/>
        <end position="173"/>
    </location>
</feature>
<dbReference type="Pfam" id="PF20149">
    <property type="entry name" value="DUF6532"/>
    <property type="match status" value="1"/>
</dbReference>
<sequence>LASLGHRALRVHVATVNTFPSSLSKYEKSWSCLVDTVEDVKTLKADLDKIQADTELKERIITYIWSACAQIRGELVFKVRQKVPGSYGIPDSMAPQQVAETVQWMIKMCAFMYGGLNIAAKTFDKMAPFSNPIFKDLFISQWFSVKGEGIRFADAFKHIPNTTLALIATAVRFNFFIQSQYQFYLNKLEHMQKDCPNWIKQFKKDLYESIWYTPSFYINIKLLMYTNSKESGHELLSL</sequence>
<organism evidence="2 3">
    <name type="scientific">Suillus placidus</name>
    <dbReference type="NCBI Taxonomy" id="48579"/>
    <lineage>
        <taxon>Eukaryota</taxon>
        <taxon>Fungi</taxon>
        <taxon>Dikarya</taxon>
        <taxon>Basidiomycota</taxon>
        <taxon>Agaricomycotina</taxon>
        <taxon>Agaricomycetes</taxon>
        <taxon>Agaricomycetidae</taxon>
        <taxon>Boletales</taxon>
        <taxon>Suillineae</taxon>
        <taxon>Suillaceae</taxon>
        <taxon>Suillus</taxon>
    </lineage>
</organism>
<dbReference type="Proteomes" id="UP000714275">
    <property type="component" value="Unassembled WGS sequence"/>
</dbReference>
<keyword evidence="3" id="KW-1185">Reference proteome</keyword>
<proteinExistence type="predicted"/>
<protein>
    <recommendedName>
        <fullName evidence="1">DUF6532 domain-containing protein</fullName>
    </recommendedName>
</protein>
<dbReference type="InterPro" id="IPR045341">
    <property type="entry name" value="DUF6532"/>
</dbReference>
<dbReference type="EMBL" id="JABBWD010000028">
    <property type="protein sequence ID" value="KAG1776167.1"/>
    <property type="molecule type" value="Genomic_DNA"/>
</dbReference>
<dbReference type="AlphaFoldDB" id="A0A9P6ZT59"/>
<accession>A0A9P6ZT59</accession>
<evidence type="ECO:0000259" key="1">
    <source>
        <dbReference type="Pfam" id="PF20149"/>
    </source>
</evidence>
<evidence type="ECO:0000313" key="2">
    <source>
        <dbReference type="EMBL" id="KAG1776167.1"/>
    </source>
</evidence>
<name>A0A9P6ZT59_9AGAM</name>
<dbReference type="OrthoDB" id="2790754at2759"/>
<evidence type="ECO:0000313" key="3">
    <source>
        <dbReference type="Proteomes" id="UP000714275"/>
    </source>
</evidence>
<gene>
    <name evidence="2" type="ORF">EV702DRAFT_971984</name>
</gene>
<comment type="caution">
    <text evidence="2">The sequence shown here is derived from an EMBL/GenBank/DDBJ whole genome shotgun (WGS) entry which is preliminary data.</text>
</comment>